<evidence type="ECO:0000256" key="2">
    <source>
        <dbReference type="ARBA" id="ARBA00005870"/>
    </source>
</evidence>
<comment type="caution">
    <text evidence="12">The sequence shown here is derived from an EMBL/GenBank/DDBJ whole genome shotgun (WGS) entry which is preliminary data.</text>
</comment>
<feature type="region of interest" description="Disordered" evidence="10">
    <location>
        <begin position="32"/>
        <end position="63"/>
    </location>
</feature>
<dbReference type="GO" id="GO:0003746">
    <property type="term" value="F:translation elongation factor activity"/>
    <property type="evidence" value="ECO:0007669"/>
    <property type="project" value="UniProtKB-UniRule"/>
</dbReference>
<feature type="domain" description="Tr-type G" evidence="11">
    <location>
        <begin position="81"/>
        <end position="369"/>
    </location>
</feature>
<dbReference type="CDD" id="cd04091">
    <property type="entry name" value="mtEFG1_II_like"/>
    <property type="match status" value="1"/>
</dbReference>
<sequence>MFVGRFWAQSRCSLQQQLHSFSPSLSPLLPLPHHPRVQGSLRSASTAAALKPTPSDAENGVPSGPQRLAFELSDRDHQRLRFQRNIGISAHIDSGKTTLTERVLYYTGRIKDIHEVRGKDAVGAKMDSMDLEREKGITIQSAATFCDWESTDAISGDKQKYAINIIDTPGHVDFTIEVERALRVLDGAVLVLCAVAGVQSQTTTVDRQMRRYNVPRISFVNKMDRPGANPWRIVNQIRSKLRIPAAAVQVPIGTEENFKGVVDLVHWRSIYNEGYKGNEVIISEEIPDSVMDLAKQKRQELIEQLAEVDDEIGEIFLNDQQPTNSQIASAIRRSTISLKFSPVFLGSAIKNTAVQPLLDGVCSYLPNPSESQVLAHDTKAPAGSTQVELVPAAEAPLVGLAFKLEEGRFGQLTYMRVYQGTLKKSMQIYNARTGKRVKVPRLVRMHSNEMEDIESIGPGEICAIFGVECSSGDTFTDGTSSFSMSSMFVPEPVISLAIKPKGQETPNFSRALNRFQKEDPTFRVHIDQESKETIISGMGELHLEIYVERMKREYNTDCITGKPRVAYRETITQRADFNYTHKKQTGGAGQYAKVVGYIEPIESAEGEEDEGSGAKEGRKDAEFESVVMGGNVPSNFIPGVERGFYEALEKGPLSGNQISGCRMILQDGAFHAVDSSELAFRLAAIGAFREAFKKAGGVILEPIMSVEVVAPAEFQSQVIGGLNARRGTIMDSEVRDEEFTCVAEVPLNDMFGYSNQLRGSTQGKGEFSMEYKMHLAVTPNVQKELEEAYRKTLPVSKK</sequence>
<dbReference type="InterPro" id="IPR004540">
    <property type="entry name" value="Transl_elong_EFG/EF2"/>
</dbReference>
<keyword evidence="5 9" id="KW-0648">Protein biosynthesis</keyword>
<evidence type="ECO:0000313" key="12">
    <source>
        <dbReference type="EMBL" id="KAJ3574378.1"/>
    </source>
</evidence>
<comment type="similarity">
    <text evidence="9">Belongs to the GTP-binding elongation factor family. EF-G/EF-2 subfamily.</text>
</comment>
<dbReference type="Gene3D" id="3.30.230.10">
    <property type="match status" value="1"/>
</dbReference>
<gene>
    <name evidence="9" type="primary">MEF1</name>
    <name evidence="12" type="ORF">NP233_g1801</name>
</gene>
<dbReference type="CDD" id="cd01434">
    <property type="entry name" value="EFG_mtEFG1_IV"/>
    <property type="match status" value="1"/>
</dbReference>
<evidence type="ECO:0000256" key="8">
    <source>
        <dbReference type="ARBA" id="ARBA00024731"/>
    </source>
</evidence>
<evidence type="ECO:0000256" key="4">
    <source>
        <dbReference type="ARBA" id="ARBA00022768"/>
    </source>
</evidence>
<dbReference type="SMART" id="SM00838">
    <property type="entry name" value="EFG_C"/>
    <property type="match status" value="1"/>
</dbReference>
<dbReference type="GO" id="GO:0005739">
    <property type="term" value="C:mitochondrion"/>
    <property type="evidence" value="ECO:0007669"/>
    <property type="project" value="UniProtKB-SubCell"/>
</dbReference>
<keyword evidence="7 9" id="KW-0342">GTP-binding</keyword>
<evidence type="ECO:0000256" key="9">
    <source>
        <dbReference type="HAMAP-Rule" id="MF_03061"/>
    </source>
</evidence>
<comment type="subcellular location">
    <subcellularLocation>
        <location evidence="1 9">Mitochondrion</location>
    </subcellularLocation>
</comment>
<comment type="function">
    <text evidence="8">Catalyzes the GTP-dependent ribosomal translocation step during translation elongation. During this step, the ribosome changes from the pre-translocational (PRE) to the post-translocational (POST) state as the newly formed A-site-bound peptidyl-tRNA and P-site-bound deacylated tRNA move to the P and E sites, respectively. Catalyzes the coordinated movement of the two tRNA molecules, the mRNA and conformational changes in the ribosome.</text>
</comment>
<proteinExistence type="inferred from homology"/>
<dbReference type="Gene3D" id="2.40.30.10">
    <property type="entry name" value="Translation factors"/>
    <property type="match status" value="1"/>
</dbReference>
<dbReference type="InterPro" id="IPR014721">
    <property type="entry name" value="Ribsml_uS5_D2-typ_fold_subgr"/>
</dbReference>
<dbReference type="InterPro" id="IPR000795">
    <property type="entry name" value="T_Tr_GTP-bd_dom"/>
</dbReference>
<dbReference type="InterPro" id="IPR009000">
    <property type="entry name" value="Transl_B-barrel_sf"/>
</dbReference>
<evidence type="ECO:0000313" key="13">
    <source>
        <dbReference type="Proteomes" id="UP001213000"/>
    </source>
</evidence>
<dbReference type="SUPFAM" id="SSF52540">
    <property type="entry name" value="P-loop containing nucleoside triphosphate hydrolases"/>
    <property type="match status" value="1"/>
</dbReference>
<dbReference type="FunFam" id="3.30.230.10:FF:000003">
    <property type="entry name" value="Elongation factor G"/>
    <property type="match status" value="1"/>
</dbReference>
<dbReference type="PANTHER" id="PTHR43636">
    <property type="entry name" value="ELONGATION FACTOR G, MITOCHONDRIAL"/>
    <property type="match status" value="1"/>
</dbReference>
<dbReference type="CDD" id="cd16262">
    <property type="entry name" value="EFG_III"/>
    <property type="match status" value="1"/>
</dbReference>
<evidence type="ECO:0000256" key="10">
    <source>
        <dbReference type="SAM" id="MobiDB-lite"/>
    </source>
</evidence>
<dbReference type="InterPro" id="IPR031157">
    <property type="entry name" value="G_TR_CS"/>
</dbReference>
<dbReference type="GO" id="GO:0003924">
    <property type="term" value="F:GTPase activity"/>
    <property type="evidence" value="ECO:0007669"/>
    <property type="project" value="UniProtKB-UniRule"/>
</dbReference>
<dbReference type="SUPFAM" id="SSF50447">
    <property type="entry name" value="Translation proteins"/>
    <property type="match status" value="1"/>
</dbReference>
<dbReference type="InterPro" id="IPR041095">
    <property type="entry name" value="EFG_II"/>
</dbReference>
<comment type="similarity">
    <text evidence="2">Belongs to the TRAFAC class translation factor GTPase superfamily. Classic translation factor GTPase family. EF-G/EF-2 subfamily.</text>
</comment>
<dbReference type="NCBIfam" id="NF009381">
    <property type="entry name" value="PRK12740.1-5"/>
    <property type="match status" value="1"/>
</dbReference>
<dbReference type="Pfam" id="PF14492">
    <property type="entry name" value="EFG_III"/>
    <property type="match status" value="1"/>
</dbReference>
<dbReference type="FunFam" id="3.30.70.240:FF:000001">
    <property type="entry name" value="Elongation factor G"/>
    <property type="match status" value="1"/>
</dbReference>
<dbReference type="InterPro" id="IPR035647">
    <property type="entry name" value="EFG_III/V"/>
</dbReference>
<feature type="binding site" evidence="9">
    <location>
        <begin position="90"/>
        <end position="97"/>
    </location>
    <ligand>
        <name>GTP</name>
        <dbReference type="ChEBI" id="CHEBI:37565"/>
    </ligand>
</feature>
<dbReference type="InterPro" id="IPR004161">
    <property type="entry name" value="EFTu-like_2"/>
</dbReference>
<dbReference type="Proteomes" id="UP001213000">
    <property type="component" value="Unassembled WGS sequence"/>
</dbReference>
<reference evidence="12" key="1">
    <citation type="submission" date="2022-07" db="EMBL/GenBank/DDBJ databases">
        <title>Genome Sequence of Leucocoprinus birnbaumii.</title>
        <authorList>
            <person name="Buettner E."/>
        </authorList>
    </citation>
    <scope>NUCLEOTIDE SEQUENCE</scope>
    <source>
        <strain evidence="12">VT141</strain>
    </source>
</reference>
<dbReference type="InterPro" id="IPR000640">
    <property type="entry name" value="EFG_V-like"/>
</dbReference>
<dbReference type="SUPFAM" id="SSF54211">
    <property type="entry name" value="Ribosomal protein S5 domain 2-like"/>
    <property type="match status" value="1"/>
</dbReference>
<dbReference type="NCBIfam" id="TIGR00231">
    <property type="entry name" value="small_GTP"/>
    <property type="match status" value="1"/>
</dbReference>
<keyword evidence="13" id="KW-1185">Reference proteome</keyword>
<dbReference type="InterPro" id="IPR009022">
    <property type="entry name" value="EFG_III"/>
</dbReference>
<dbReference type="InterPro" id="IPR027417">
    <property type="entry name" value="P-loop_NTPase"/>
</dbReference>
<dbReference type="PROSITE" id="PS51722">
    <property type="entry name" value="G_TR_2"/>
    <property type="match status" value="1"/>
</dbReference>
<name>A0AAD5VZE0_9AGAR</name>
<evidence type="ECO:0000259" key="11">
    <source>
        <dbReference type="PROSITE" id="PS51722"/>
    </source>
</evidence>
<protein>
    <recommendedName>
        <fullName evidence="9">Elongation factor G, mitochondrial</fullName>
        <shortName evidence="9">EF-Gmt</shortName>
    </recommendedName>
    <alternativeName>
        <fullName evidence="9">Elongation factor G 1, mitochondrial</fullName>
        <shortName evidence="9">mEF-G 1</shortName>
    </alternativeName>
    <alternativeName>
        <fullName evidence="9">Elongation factor G1</fullName>
    </alternativeName>
</protein>
<dbReference type="Pfam" id="PF00679">
    <property type="entry name" value="EFG_C"/>
    <property type="match status" value="1"/>
</dbReference>
<dbReference type="CDD" id="cd01886">
    <property type="entry name" value="EF-G"/>
    <property type="match status" value="1"/>
</dbReference>
<dbReference type="Pfam" id="PF03764">
    <property type="entry name" value="EFG_IV"/>
    <property type="match status" value="1"/>
</dbReference>
<keyword evidence="3 9" id="KW-0547">Nucleotide-binding</keyword>
<dbReference type="Gene3D" id="3.40.50.300">
    <property type="entry name" value="P-loop containing nucleotide triphosphate hydrolases"/>
    <property type="match status" value="1"/>
</dbReference>
<dbReference type="EMBL" id="JANIEX010000070">
    <property type="protein sequence ID" value="KAJ3574378.1"/>
    <property type="molecule type" value="Genomic_DNA"/>
</dbReference>
<dbReference type="GO" id="GO:0070125">
    <property type="term" value="P:mitochondrial translational elongation"/>
    <property type="evidence" value="ECO:0007669"/>
    <property type="project" value="UniProtKB-UniRule"/>
</dbReference>
<comment type="function">
    <text evidence="9">Mitochondrial GTPase that catalyzes the GTP-dependent ribosomal translocation step during translation elongation. During this step, the ribosome changes from the pre-translocational (PRE) to the post-translocational (POST) state as the newly formed A-site-bound peptidyl-tRNA and P-site-bound deacylated tRNA move to the P and E sites, respectively. Catalyzes the coordinated movement of the two tRNA molecules, the mRNA and conformational changes in the ribosome.</text>
</comment>
<evidence type="ECO:0000256" key="3">
    <source>
        <dbReference type="ARBA" id="ARBA00022741"/>
    </source>
</evidence>
<dbReference type="InterPro" id="IPR047872">
    <property type="entry name" value="EFG_IV"/>
</dbReference>
<feature type="binding site" evidence="9">
    <location>
        <begin position="221"/>
        <end position="224"/>
    </location>
    <ligand>
        <name>GTP</name>
        <dbReference type="ChEBI" id="CHEBI:37565"/>
    </ligand>
</feature>
<keyword evidence="4 9" id="KW-0251">Elongation factor</keyword>
<dbReference type="GO" id="GO:0005525">
    <property type="term" value="F:GTP binding"/>
    <property type="evidence" value="ECO:0007669"/>
    <property type="project" value="UniProtKB-UniRule"/>
</dbReference>
<dbReference type="FunFam" id="3.40.50.300:FF:000558">
    <property type="entry name" value="Elongation factor G, mitochondrial"/>
    <property type="match status" value="1"/>
</dbReference>
<dbReference type="FunFam" id="3.30.70.870:FF:000001">
    <property type="entry name" value="Elongation factor G"/>
    <property type="match status" value="1"/>
</dbReference>
<dbReference type="Pfam" id="PF03144">
    <property type="entry name" value="GTP_EFTU_D2"/>
    <property type="match status" value="1"/>
</dbReference>
<dbReference type="Gene3D" id="3.30.70.240">
    <property type="match status" value="1"/>
</dbReference>
<dbReference type="SUPFAM" id="SSF54980">
    <property type="entry name" value="EF-G C-terminal domain-like"/>
    <property type="match status" value="2"/>
</dbReference>
<organism evidence="12 13">
    <name type="scientific">Leucocoprinus birnbaumii</name>
    <dbReference type="NCBI Taxonomy" id="56174"/>
    <lineage>
        <taxon>Eukaryota</taxon>
        <taxon>Fungi</taxon>
        <taxon>Dikarya</taxon>
        <taxon>Basidiomycota</taxon>
        <taxon>Agaricomycotina</taxon>
        <taxon>Agaricomycetes</taxon>
        <taxon>Agaricomycetidae</taxon>
        <taxon>Agaricales</taxon>
        <taxon>Agaricineae</taxon>
        <taxon>Agaricaceae</taxon>
        <taxon>Leucocoprinus</taxon>
    </lineage>
</organism>
<dbReference type="Gene3D" id="3.30.70.870">
    <property type="entry name" value="Elongation Factor G (Translational Gtpase), domain 3"/>
    <property type="match status" value="1"/>
</dbReference>
<evidence type="ECO:0000256" key="6">
    <source>
        <dbReference type="ARBA" id="ARBA00023128"/>
    </source>
</evidence>
<feature type="binding site" evidence="9">
    <location>
        <begin position="167"/>
        <end position="171"/>
    </location>
    <ligand>
        <name>GTP</name>
        <dbReference type="ChEBI" id="CHEBI:37565"/>
    </ligand>
</feature>
<dbReference type="InterPro" id="IPR020568">
    <property type="entry name" value="Ribosomal_Su5_D2-typ_SF"/>
</dbReference>
<dbReference type="HAMAP" id="MF_00054_B">
    <property type="entry name" value="EF_G_EF_2_B"/>
    <property type="match status" value="1"/>
</dbReference>
<dbReference type="AlphaFoldDB" id="A0AAD5VZE0"/>
<dbReference type="NCBIfam" id="TIGR00484">
    <property type="entry name" value="EF-G"/>
    <property type="match status" value="1"/>
</dbReference>
<evidence type="ECO:0000256" key="5">
    <source>
        <dbReference type="ARBA" id="ARBA00022917"/>
    </source>
</evidence>
<dbReference type="PANTHER" id="PTHR43636:SF2">
    <property type="entry name" value="ELONGATION FACTOR G, MITOCHONDRIAL"/>
    <property type="match status" value="1"/>
</dbReference>
<dbReference type="PROSITE" id="PS00301">
    <property type="entry name" value="G_TR_1"/>
    <property type="match status" value="1"/>
</dbReference>
<dbReference type="InterPro" id="IPR005225">
    <property type="entry name" value="Small_GTP-bd"/>
</dbReference>
<dbReference type="SMART" id="SM00889">
    <property type="entry name" value="EFG_IV"/>
    <property type="match status" value="1"/>
</dbReference>
<dbReference type="Pfam" id="PF00009">
    <property type="entry name" value="GTP_EFTU"/>
    <property type="match status" value="1"/>
</dbReference>
<accession>A0AAD5VZE0</accession>
<dbReference type="InterPro" id="IPR005517">
    <property type="entry name" value="Transl_elong_EFG/EF2_IV"/>
</dbReference>
<comment type="pathway">
    <text evidence="9">Protein biosynthesis; polypeptide chain elongation.</text>
</comment>
<evidence type="ECO:0000256" key="1">
    <source>
        <dbReference type="ARBA" id="ARBA00004173"/>
    </source>
</evidence>
<dbReference type="FunFam" id="2.40.30.10:FF:000022">
    <property type="entry name" value="Elongation factor G, mitochondrial"/>
    <property type="match status" value="1"/>
</dbReference>
<evidence type="ECO:0000256" key="7">
    <source>
        <dbReference type="ARBA" id="ARBA00023134"/>
    </source>
</evidence>
<dbReference type="PRINTS" id="PR00315">
    <property type="entry name" value="ELONGATNFCT"/>
</dbReference>
<keyword evidence="6 9" id="KW-0496">Mitochondrion</keyword>